<dbReference type="EMBL" id="GFAH01000518">
    <property type="protein sequence ID" value="JAV47871.1"/>
    <property type="molecule type" value="Transcribed_RNA"/>
</dbReference>
<evidence type="ECO:0000256" key="3">
    <source>
        <dbReference type="ARBA" id="ARBA00023274"/>
    </source>
</evidence>
<evidence type="ECO:0000256" key="5">
    <source>
        <dbReference type="ARBA" id="ARBA00046388"/>
    </source>
</evidence>
<dbReference type="Pfam" id="PF01159">
    <property type="entry name" value="Ribosomal_L6e"/>
    <property type="match status" value="1"/>
</dbReference>
<dbReference type="PANTHER" id="PTHR10715">
    <property type="entry name" value="60S RIBOSOMAL PROTEIN L6"/>
    <property type="match status" value="1"/>
</dbReference>
<accession>A0A1W7R9Q1</accession>
<sequence length="257" mass="30498">MADKEKNVVEKKPHKPRNYKLPGGVWRFSSSQMYHRRGMFKIKRDVTKKERPKRKPRTVVKPIGGDKNGGKRIVKLRKQRRYYPTEDRPKLKKSRKMIPFAKHKRYLRKRITPGTVLILLAGRHRGKRVIFLKQLPSGLLLVTGPFKINGCPLRRINQIYVIATSTKLDLTDINIPAHLNDRYFNRKHAKKEKDEAEIFETKSEEYAVTEQRKKDQIEVDKQILETIKKHPEKKMMLAYLGSVFQLRNKMYPHRMKF</sequence>
<dbReference type="InterPro" id="IPR005568">
    <property type="entry name" value="Ribosomal_uL6_N"/>
</dbReference>
<dbReference type="InterPro" id="IPR000915">
    <property type="entry name" value="60S_ribosomal_eL6"/>
</dbReference>
<evidence type="ECO:0000256" key="1">
    <source>
        <dbReference type="ARBA" id="ARBA00010592"/>
    </source>
</evidence>
<evidence type="ECO:0000256" key="2">
    <source>
        <dbReference type="ARBA" id="ARBA00022980"/>
    </source>
</evidence>
<dbReference type="InterPro" id="IPR008991">
    <property type="entry name" value="Translation_prot_SH3-like_sf"/>
</dbReference>
<dbReference type="GO" id="GO:0003735">
    <property type="term" value="F:structural constituent of ribosome"/>
    <property type="evidence" value="ECO:0007669"/>
    <property type="project" value="InterPro"/>
</dbReference>
<dbReference type="GO" id="GO:0003723">
    <property type="term" value="F:RNA binding"/>
    <property type="evidence" value="ECO:0007669"/>
    <property type="project" value="TreeGrafter"/>
</dbReference>
<dbReference type="FunFam" id="2.30.30.30:FF:000014">
    <property type="entry name" value="60S ribosomal protein L6"/>
    <property type="match status" value="1"/>
</dbReference>
<feature type="domain" description="Large ribosomal subunit protein uL6 N-terminal" evidence="8">
    <location>
        <begin position="10"/>
        <end position="62"/>
    </location>
</feature>
<evidence type="ECO:0000313" key="9">
    <source>
        <dbReference type="EMBL" id="JAV47871.1"/>
    </source>
</evidence>
<keyword evidence="2 6" id="KW-0689">Ribosomal protein</keyword>
<dbReference type="SUPFAM" id="SSF50104">
    <property type="entry name" value="Translation proteins SH3-like domain"/>
    <property type="match status" value="1"/>
</dbReference>
<evidence type="ECO:0000256" key="4">
    <source>
        <dbReference type="ARBA" id="ARBA00034092"/>
    </source>
</evidence>
<comment type="similarity">
    <text evidence="1 6">Belongs to the eukaryotic ribosomal protein eL6 family.</text>
</comment>
<dbReference type="Gene3D" id="2.30.30.30">
    <property type="match status" value="1"/>
</dbReference>
<dbReference type="CDD" id="cd13156">
    <property type="entry name" value="KOW_RPL6"/>
    <property type="match status" value="1"/>
</dbReference>
<organism evidence="9">
    <name type="scientific">Hadrurus spadix</name>
    <dbReference type="NCBI Taxonomy" id="141984"/>
    <lineage>
        <taxon>Eukaryota</taxon>
        <taxon>Metazoa</taxon>
        <taxon>Ecdysozoa</taxon>
        <taxon>Arthropoda</taxon>
        <taxon>Chelicerata</taxon>
        <taxon>Arachnida</taxon>
        <taxon>Scorpiones</taxon>
        <taxon>Iurida</taxon>
        <taxon>Iuroidea</taxon>
        <taxon>Hadrurus</taxon>
    </lineage>
</organism>
<comment type="function">
    <text evidence="4">Component of the large ribosomal subunit. The ribosome is a large ribonucleoprotein complex responsible for the synthesis of proteins in the cell.</text>
</comment>
<dbReference type="GO" id="GO:0000027">
    <property type="term" value="P:ribosomal large subunit assembly"/>
    <property type="evidence" value="ECO:0007669"/>
    <property type="project" value="TreeGrafter"/>
</dbReference>
<evidence type="ECO:0000259" key="8">
    <source>
        <dbReference type="Pfam" id="PF03868"/>
    </source>
</evidence>
<dbReference type="InterPro" id="IPR049633">
    <property type="entry name" value="Ribosomal_eL6_CS"/>
</dbReference>
<proteinExistence type="inferred from homology"/>
<protein>
    <recommendedName>
        <fullName evidence="6">60S ribosomal protein L6</fullName>
    </recommendedName>
</protein>
<keyword evidence="3 6" id="KW-0687">Ribonucleoprotein</keyword>
<dbReference type="GO" id="GO:0002181">
    <property type="term" value="P:cytoplasmic translation"/>
    <property type="evidence" value="ECO:0007669"/>
    <property type="project" value="TreeGrafter"/>
</dbReference>
<dbReference type="GO" id="GO:0022625">
    <property type="term" value="C:cytosolic large ribosomal subunit"/>
    <property type="evidence" value="ECO:0007669"/>
    <property type="project" value="TreeGrafter"/>
</dbReference>
<reference evidence="9" key="1">
    <citation type="submission" date="2016-11" db="EMBL/GenBank/DDBJ databases">
        <title>Venom-gland transcriptomics and venom proteomics of the black-back scorpion (Hadrurus spadix) reveal detectability challenges and an unexplored realm of animal toxin diversity.</title>
        <authorList>
            <person name="Rokyta D.R."/>
            <person name="Ward M.J."/>
        </authorList>
    </citation>
    <scope>NUCLEOTIDE SEQUENCE</scope>
    <source>
        <tissue evidence="9">Venom gland</tissue>
    </source>
</reference>
<evidence type="ECO:0000256" key="7">
    <source>
        <dbReference type="SAM" id="MobiDB-lite"/>
    </source>
</evidence>
<dbReference type="PANTHER" id="PTHR10715:SF0">
    <property type="entry name" value="LARGE RIBOSOMAL SUBUNIT PROTEIN EL6"/>
    <property type="match status" value="1"/>
</dbReference>
<dbReference type="PROSITE" id="PS01170">
    <property type="entry name" value="RIBOSOMAL_L6E"/>
    <property type="match status" value="1"/>
</dbReference>
<dbReference type="Pfam" id="PF03868">
    <property type="entry name" value="Ribosomal_L6e_N"/>
    <property type="match status" value="1"/>
</dbReference>
<name>A0A1W7R9Q1_9SCOR</name>
<feature type="region of interest" description="Disordered" evidence="7">
    <location>
        <begin position="45"/>
        <end position="70"/>
    </location>
</feature>
<feature type="compositionally biased region" description="Basic and acidic residues" evidence="7">
    <location>
        <begin position="1"/>
        <end position="11"/>
    </location>
</feature>
<evidence type="ECO:0000256" key="6">
    <source>
        <dbReference type="RuleBase" id="RU000662"/>
    </source>
</evidence>
<dbReference type="AlphaFoldDB" id="A0A1W7R9Q1"/>
<comment type="subunit">
    <text evidence="5">Component of the large ribosomal subunit. May bind IPO9 with low affinity.</text>
</comment>
<feature type="region of interest" description="Disordered" evidence="7">
    <location>
        <begin position="1"/>
        <end position="23"/>
    </location>
</feature>
<dbReference type="InterPro" id="IPR041997">
    <property type="entry name" value="Ribosomal_eL6_KOW"/>
</dbReference>
<dbReference type="InterPro" id="IPR014722">
    <property type="entry name" value="Rib_uL2_dom2"/>
</dbReference>